<protein>
    <recommendedName>
        <fullName evidence="7">Late embryogenesis abundant protein LEA-2 subgroup domain-containing protein</fullName>
    </recommendedName>
</protein>
<proteinExistence type="predicted"/>
<dbReference type="PANTHER" id="PTHR31234">
    <property type="entry name" value="LATE EMBRYOGENESIS ABUNDANT (LEA) HYDROXYPROLINE-RICH GLYCOPROTEIN FAMILY"/>
    <property type="match status" value="1"/>
</dbReference>
<evidence type="ECO:0000256" key="5">
    <source>
        <dbReference type="SAM" id="MobiDB-lite"/>
    </source>
</evidence>
<accession>R0I3D3</accession>
<dbReference type="eggNOG" id="ENOG502QUR9">
    <property type="taxonomic scope" value="Eukaryota"/>
</dbReference>
<dbReference type="Proteomes" id="UP000029121">
    <property type="component" value="Unassembled WGS sequence"/>
</dbReference>
<evidence type="ECO:0000313" key="9">
    <source>
        <dbReference type="Proteomes" id="UP000029121"/>
    </source>
</evidence>
<keyword evidence="4 6" id="KW-0472">Membrane</keyword>
<dbReference type="GO" id="GO:0098542">
    <property type="term" value="P:defense response to other organism"/>
    <property type="evidence" value="ECO:0007669"/>
    <property type="project" value="InterPro"/>
</dbReference>
<dbReference type="InterPro" id="IPR044839">
    <property type="entry name" value="NDR1-like"/>
</dbReference>
<organism evidence="8 9">
    <name type="scientific">Capsella rubella</name>
    <dbReference type="NCBI Taxonomy" id="81985"/>
    <lineage>
        <taxon>Eukaryota</taxon>
        <taxon>Viridiplantae</taxon>
        <taxon>Streptophyta</taxon>
        <taxon>Embryophyta</taxon>
        <taxon>Tracheophyta</taxon>
        <taxon>Spermatophyta</taxon>
        <taxon>Magnoliopsida</taxon>
        <taxon>eudicotyledons</taxon>
        <taxon>Gunneridae</taxon>
        <taxon>Pentapetalae</taxon>
        <taxon>rosids</taxon>
        <taxon>malvids</taxon>
        <taxon>Brassicales</taxon>
        <taxon>Brassicaceae</taxon>
        <taxon>Camelineae</taxon>
        <taxon>Capsella</taxon>
    </lineage>
</organism>
<keyword evidence="3 6" id="KW-1133">Transmembrane helix</keyword>
<feature type="region of interest" description="Disordered" evidence="5">
    <location>
        <begin position="1"/>
        <end position="25"/>
    </location>
</feature>
<evidence type="ECO:0000256" key="6">
    <source>
        <dbReference type="SAM" id="Phobius"/>
    </source>
</evidence>
<feature type="domain" description="Late embryogenesis abundant protein LEA-2 subgroup" evidence="7">
    <location>
        <begin position="113"/>
        <end position="215"/>
    </location>
</feature>
<keyword evidence="9" id="KW-1185">Reference proteome</keyword>
<evidence type="ECO:0000256" key="4">
    <source>
        <dbReference type="ARBA" id="ARBA00023136"/>
    </source>
</evidence>
<dbReference type="PANTHER" id="PTHR31234:SF2">
    <property type="entry name" value="OS05G0199100 PROTEIN"/>
    <property type="match status" value="1"/>
</dbReference>
<dbReference type="EMBL" id="KB870807">
    <property type="protein sequence ID" value="EOA32445.1"/>
    <property type="molecule type" value="Genomic_DNA"/>
</dbReference>
<sequence length="243" mass="26902">MGSKQPYLNGAYYGPSIPPPPAKSQRRSYNSPGFGCCCFSCLGSCLRCCGCCVLSLICNILIAVAVILGIAALILWLIFRPNAVKFYVSDANLDRFSLDPNSNNLHYSLDLNLTIRNPNQRVGVYYDEISVSGYYGDQRFGSVNVSSFYQGHKNTTVIGAKMEGQNLVVLGDGARTDLKEDEKSGIYRIGAKLRLSVRFKFWFIKSWKVKPKMKCDDLKIPLGSSNSTGGFKFQPVQCELDIS</sequence>
<comment type="subcellular location">
    <subcellularLocation>
        <location evidence="1">Membrane</location>
        <topology evidence="1">Single-pass membrane protein</topology>
    </subcellularLocation>
</comment>
<evidence type="ECO:0000256" key="1">
    <source>
        <dbReference type="ARBA" id="ARBA00004167"/>
    </source>
</evidence>
<evidence type="ECO:0000259" key="7">
    <source>
        <dbReference type="Pfam" id="PF03168"/>
    </source>
</evidence>
<dbReference type="AlphaFoldDB" id="R0I3D3"/>
<feature type="transmembrane region" description="Helical" evidence="6">
    <location>
        <begin position="53"/>
        <end position="79"/>
    </location>
</feature>
<name>R0I3D3_9BRAS</name>
<keyword evidence="2 6" id="KW-0812">Transmembrane</keyword>
<dbReference type="OrthoDB" id="1889094at2759"/>
<evidence type="ECO:0000313" key="8">
    <source>
        <dbReference type="EMBL" id="EOA32445.1"/>
    </source>
</evidence>
<dbReference type="KEGG" id="crb:17893688"/>
<gene>
    <name evidence="8" type="ORF">CARUB_v10015721mg</name>
</gene>
<evidence type="ECO:0000256" key="3">
    <source>
        <dbReference type="ARBA" id="ARBA00022989"/>
    </source>
</evidence>
<dbReference type="STRING" id="81985.R0I3D3"/>
<dbReference type="GO" id="GO:0005886">
    <property type="term" value="C:plasma membrane"/>
    <property type="evidence" value="ECO:0007669"/>
    <property type="project" value="TreeGrafter"/>
</dbReference>
<dbReference type="Pfam" id="PF03168">
    <property type="entry name" value="LEA_2"/>
    <property type="match status" value="1"/>
</dbReference>
<evidence type="ECO:0000256" key="2">
    <source>
        <dbReference type="ARBA" id="ARBA00022692"/>
    </source>
</evidence>
<reference evidence="9" key="1">
    <citation type="journal article" date="2013" name="Nat. Genet.">
        <title>The Capsella rubella genome and the genomic consequences of rapid mating system evolution.</title>
        <authorList>
            <person name="Slotte T."/>
            <person name="Hazzouri K.M."/>
            <person name="Agren J.A."/>
            <person name="Koenig D."/>
            <person name="Maumus F."/>
            <person name="Guo Y.L."/>
            <person name="Steige K."/>
            <person name="Platts A.E."/>
            <person name="Escobar J.S."/>
            <person name="Newman L.K."/>
            <person name="Wang W."/>
            <person name="Mandakova T."/>
            <person name="Vello E."/>
            <person name="Smith L.M."/>
            <person name="Henz S.R."/>
            <person name="Steffen J."/>
            <person name="Takuno S."/>
            <person name="Brandvain Y."/>
            <person name="Coop G."/>
            <person name="Andolfatto P."/>
            <person name="Hu T.T."/>
            <person name="Blanchette M."/>
            <person name="Clark R.M."/>
            <person name="Quesneville H."/>
            <person name="Nordborg M."/>
            <person name="Gaut B.S."/>
            <person name="Lysak M.A."/>
            <person name="Jenkins J."/>
            <person name="Grimwood J."/>
            <person name="Chapman J."/>
            <person name="Prochnik S."/>
            <person name="Shu S."/>
            <person name="Rokhsar D."/>
            <person name="Schmutz J."/>
            <person name="Weigel D."/>
            <person name="Wright S.I."/>
        </authorList>
    </citation>
    <scope>NUCLEOTIDE SEQUENCE [LARGE SCALE GENOMIC DNA]</scope>
    <source>
        <strain evidence="9">cv. Monte Gargano</strain>
    </source>
</reference>
<dbReference type="InterPro" id="IPR004864">
    <property type="entry name" value="LEA_2"/>
</dbReference>